<proteinExistence type="predicted"/>
<feature type="chain" id="PRO_5039033928" description="Secreted protein" evidence="1">
    <location>
        <begin position="27"/>
        <end position="162"/>
    </location>
</feature>
<accession>A0A4R8V8G9</accession>
<organism evidence="2 3">
    <name type="scientific">Terrimesophilobacter mesophilus</name>
    <dbReference type="NCBI Taxonomy" id="433647"/>
    <lineage>
        <taxon>Bacteria</taxon>
        <taxon>Bacillati</taxon>
        <taxon>Actinomycetota</taxon>
        <taxon>Actinomycetes</taxon>
        <taxon>Micrococcales</taxon>
        <taxon>Microbacteriaceae</taxon>
        <taxon>Terrimesophilobacter</taxon>
    </lineage>
</organism>
<dbReference type="AlphaFoldDB" id="A0A4R8V8G9"/>
<evidence type="ECO:0000313" key="2">
    <source>
        <dbReference type="EMBL" id="TFB78983.1"/>
    </source>
</evidence>
<sequence length="162" mass="16909">MKKRTLVTALSVSALGALIAAPMVLAQTQANANSLPIPDTATQHAYELELASFLREHPGPVQDFPKDGSAESLNAFYAAQVVWWNSVPWEAVAGQWGCSFQAFQATSNPPDEVGVISAGFGTIINCGNALSPAATAMASTPQTRSAAIVADPSLAEQHSDGR</sequence>
<evidence type="ECO:0000256" key="1">
    <source>
        <dbReference type="SAM" id="SignalP"/>
    </source>
</evidence>
<dbReference type="OrthoDB" id="10009732at2"/>
<keyword evidence="1" id="KW-0732">Signal</keyword>
<reference evidence="2 3" key="1">
    <citation type="submission" date="2019-03" db="EMBL/GenBank/DDBJ databases">
        <title>Genomics of glacier-inhabiting Cryobacterium strains.</title>
        <authorList>
            <person name="Liu Q."/>
            <person name="Xin Y.-H."/>
        </authorList>
    </citation>
    <scope>NUCLEOTIDE SEQUENCE [LARGE SCALE GENOMIC DNA]</scope>
    <source>
        <strain evidence="2 3">CGMCC 1.10440</strain>
    </source>
</reference>
<dbReference type="EMBL" id="SOFI01000003">
    <property type="protein sequence ID" value="TFB78983.1"/>
    <property type="molecule type" value="Genomic_DNA"/>
</dbReference>
<evidence type="ECO:0008006" key="4">
    <source>
        <dbReference type="Google" id="ProtNLM"/>
    </source>
</evidence>
<feature type="signal peptide" evidence="1">
    <location>
        <begin position="1"/>
        <end position="26"/>
    </location>
</feature>
<dbReference type="RefSeq" id="WP_134542209.1">
    <property type="nucleotide sequence ID" value="NZ_JACHBP010000001.1"/>
</dbReference>
<keyword evidence="3" id="KW-1185">Reference proteome</keyword>
<gene>
    <name evidence="2" type="ORF">E3N84_02250</name>
</gene>
<comment type="caution">
    <text evidence="2">The sequence shown here is derived from an EMBL/GenBank/DDBJ whole genome shotgun (WGS) entry which is preliminary data.</text>
</comment>
<protein>
    <recommendedName>
        <fullName evidence="4">Secreted protein</fullName>
    </recommendedName>
</protein>
<dbReference type="Proteomes" id="UP000298488">
    <property type="component" value="Unassembled WGS sequence"/>
</dbReference>
<name>A0A4R8V8G9_9MICO</name>
<evidence type="ECO:0000313" key="3">
    <source>
        <dbReference type="Proteomes" id="UP000298488"/>
    </source>
</evidence>